<feature type="transmembrane region" description="Helical" evidence="7">
    <location>
        <begin position="76"/>
        <end position="97"/>
    </location>
</feature>
<organism evidence="9 10">
    <name type="scientific">Hungatella effluvii</name>
    <dbReference type="NCBI Taxonomy" id="1096246"/>
    <lineage>
        <taxon>Bacteria</taxon>
        <taxon>Bacillati</taxon>
        <taxon>Bacillota</taxon>
        <taxon>Clostridia</taxon>
        <taxon>Lachnospirales</taxon>
        <taxon>Lachnospiraceae</taxon>
        <taxon>Hungatella</taxon>
    </lineage>
</organism>
<gene>
    <name evidence="9" type="ORF">DFR60_11314</name>
</gene>
<proteinExistence type="inferred from homology"/>
<feature type="domain" description="ABC transmembrane type-1" evidence="8">
    <location>
        <begin position="72"/>
        <end position="261"/>
    </location>
</feature>
<evidence type="ECO:0000256" key="5">
    <source>
        <dbReference type="ARBA" id="ARBA00022989"/>
    </source>
</evidence>
<dbReference type="GeneID" id="86063515"/>
<dbReference type="Proteomes" id="UP000248057">
    <property type="component" value="Unassembled WGS sequence"/>
</dbReference>
<keyword evidence="10" id="KW-1185">Reference proteome</keyword>
<dbReference type="InterPro" id="IPR000515">
    <property type="entry name" value="MetI-like"/>
</dbReference>
<dbReference type="CDD" id="cd06261">
    <property type="entry name" value="TM_PBP2"/>
    <property type="match status" value="1"/>
</dbReference>
<evidence type="ECO:0000256" key="3">
    <source>
        <dbReference type="ARBA" id="ARBA00022475"/>
    </source>
</evidence>
<keyword evidence="4 7" id="KW-0812">Transmembrane</keyword>
<evidence type="ECO:0000256" key="1">
    <source>
        <dbReference type="ARBA" id="ARBA00004651"/>
    </source>
</evidence>
<keyword evidence="5 7" id="KW-1133">Transmembrane helix</keyword>
<sequence length="276" mass="31181">MKLFWIRHRKKIIPFLICLVLCPVFLIPLIMMILGSFKTQGEALHMDLSLPSHFQFENYLHVIQTGEILRGYKNSLIVTVCSVAIVIILGCMTGIIISRRNDKKAGALYYYFVFGLTATMQMVTTYFMMIKMNLYGSYIGVILVFAAVNLPFAVMTFSSFVTGVPKEIDEAAIIDGCNTFQLIFKVLLPILKPVMITNLIIAAIGIWNNFQVPLYLMSSSKRTTIPMMIFNFYGLYSRNWNYVFAALVITVLPIVILYLALQKYIIEGMTAGAVKG</sequence>
<evidence type="ECO:0000256" key="4">
    <source>
        <dbReference type="ARBA" id="ARBA00022692"/>
    </source>
</evidence>
<dbReference type="RefSeq" id="WP_110324713.1">
    <property type="nucleotide sequence ID" value="NZ_JAQETU010000027.1"/>
</dbReference>
<dbReference type="GO" id="GO:0055085">
    <property type="term" value="P:transmembrane transport"/>
    <property type="evidence" value="ECO:0007669"/>
    <property type="project" value="InterPro"/>
</dbReference>
<keyword evidence="6 7" id="KW-0472">Membrane</keyword>
<dbReference type="Pfam" id="PF00528">
    <property type="entry name" value="BPD_transp_1"/>
    <property type="match status" value="1"/>
</dbReference>
<evidence type="ECO:0000313" key="10">
    <source>
        <dbReference type="Proteomes" id="UP000248057"/>
    </source>
</evidence>
<evidence type="ECO:0000313" key="9">
    <source>
        <dbReference type="EMBL" id="PXX49629.1"/>
    </source>
</evidence>
<protein>
    <submittedName>
        <fullName evidence="9">Raffinose/stachyose/melibiose transport system permease protein</fullName>
    </submittedName>
</protein>
<comment type="similarity">
    <text evidence="7">Belongs to the binding-protein-dependent transport system permease family.</text>
</comment>
<dbReference type="InterPro" id="IPR035906">
    <property type="entry name" value="MetI-like_sf"/>
</dbReference>
<accession>A0A2V3XYK2</accession>
<feature type="transmembrane region" description="Helical" evidence="7">
    <location>
        <begin position="182"/>
        <end position="207"/>
    </location>
</feature>
<dbReference type="SUPFAM" id="SSF161098">
    <property type="entry name" value="MetI-like"/>
    <property type="match status" value="1"/>
</dbReference>
<evidence type="ECO:0000256" key="2">
    <source>
        <dbReference type="ARBA" id="ARBA00022448"/>
    </source>
</evidence>
<keyword evidence="2 7" id="KW-0813">Transport</keyword>
<feature type="transmembrane region" description="Helical" evidence="7">
    <location>
        <begin position="240"/>
        <end position="261"/>
    </location>
</feature>
<feature type="transmembrane region" description="Helical" evidence="7">
    <location>
        <begin position="135"/>
        <end position="161"/>
    </location>
</feature>
<comment type="caution">
    <text evidence="9">The sequence shown here is derived from an EMBL/GenBank/DDBJ whole genome shotgun (WGS) entry which is preliminary data.</text>
</comment>
<reference evidence="9 10" key="1">
    <citation type="submission" date="2018-05" db="EMBL/GenBank/DDBJ databases">
        <title>Genomic Encyclopedia of Type Strains, Phase IV (KMG-IV): sequencing the most valuable type-strain genomes for metagenomic binning, comparative biology and taxonomic classification.</title>
        <authorList>
            <person name="Goeker M."/>
        </authorList>
    </citation>
    <scope>NUCLEOTIDE SEQUENCE [LARGE SCALE GENOMIC DNA]</scope>
    <source>
        <strain evidence="9 10">DSM 24995</strain>
    </source>
</reference>
<dbReference type="PROSITE" id="PS50928">
    <property type="entry name" value="ABC_TM1"/>
    <property type="match status" value="1"/>
</dbReference>
<dbReference type="EMBL" id="QJKD01000013">
    <property type="protein sequence ID" value="PXX49629.1"/>
    <property type="molecule type" value="Genomic_DNA"/>
</dbReference>
<evidence type="ECO:0000256" key="7">
    <source>
        <dbReference type="RuleBase" id="RU363032"/>
    </source>
</evidence>
<keyword evidence="3" id="KW-1003">Cell membrane</keyword>
<dbReference type="PANTHER" id="PTHR32243">
    <property type="entry name" value="MALTOSE TRANSPORT SYSTEM PERMEASE-RELATED"/>
    <property type="match status" value="1"/>
</dbReference>
<dbReference type="InterPro" id="IPR050901">
    <property type="entry name" value="BP-dep_ABC_trans_perm"/>
</dbReference>
<evidence type="ECO:0000256" key="6">
    <source>
        <dbReference type="ARBA" id="ARBA00023136"/>
    </source>
</evidence>
<comment type="subcellular location">
    <subcellularLocation>
        <location evidence="1 7">Cell membrane</location>
        <topology evidence="1 7">Multi-pass membrane protein</topology>
    </subcellularLocation>
</comment>
<evidence type="ECO:0000259" key="8">
    <source>
        <dbReference type="PROSITE" id="PS50928"/>
    </source>
</evidence>
<feature type="transmembrane region" description="Helical" evidence="7">
    <location>
        <begin position="12"/>
        <end position="37"/>
    </location>
</feature>
<dbReference type="GO" id="GO:0005886">
    <property type="term" value="C:plasma membrane"/>
    <property type="evidence" value="ECO:0007669"/>
    <property type="project" value="UniProtKB-SubCell"/>
</dbReference>
<dbReference type="AlphaFoldDB" id="A0A2V3XYK2"/>
<dbReference type="PANTHER" id="PTHR32243:SF24">
    <property type="entry name" value="DIACETYLCHITOBIOSE UPTAKE SYSTEM PERMEASE PROTEIN NGCG"/>
    <property type="match status" value="1"/>
</dbReference>
<name>A0A2V3XYK2_9FIRM</name>
<feature type="transmembrane region" description="Helical" evidence="7">
    <location>
        <begin position="109"/>
        <end position="129"/>
    </location>
</feature>
<dbReference type="Gene3D" id="1.10.3720.10">
    <property type="entry name" value="MetI-like"/>
    <property type="match status" value="1"/>
</dbReference>